<dbReference type="GO" id="GO:0016020">
    <property type="term" value="C:membrane"/>
    <property type="evidence" value="ECO:0007669"/>
    <property type="project" value="UniProtKB-SubCell"/>
</dbReference>
<dbReference type="AlphaFoldDB" id="A0A0J6SAB6"/>
<keyword evidence="4 6" id="KW-0472">Membrane</keyword>
<name>A0A0J6SAB6_9HYPH</name>
<feature type="region of interest" description="Disordered" evidence="5">
    <location>
        <begin position="142"/>
        <end position="266"/>
    </location>
</feature>
<dbReference type="NCBIfam" id="TIGR01352">
    <property type="entry name" value="tonB_Cterm"/>
    <property type="match status" value="1"/>
</dbReference>
<dbReference type="RefSeq" id="WP_048465753.1">
    <property type="nucleotide sequence ID" value="NZ_LABX01000168.1"/>
</dbReference>
<feature type="domain" description="TonB C-terminal" evidence="7">
    <location>
        <begin position="275"/>
        <end position="362"/>
    </location>
</feature>
<dbReference type="InterPro" id="IPR037682">
    <property type="entry name" value="TonB_C"/>
</dbReference>
<dbReference type="PATRIC" id="fig|270351.6.peg.1974"/>
<evidence type="ECO:0000313" key="9">
    <source>
        <dbReference type="Proteomes" id="UP000035929"/>
    </source>
</evidence>
<dbReference type="Pfam" id="PF03544">
    <property type="entry name" value="TonB_C"/>
    <property type="match status" value="1"/>
</dbReference>
<keyword evidence="3 6" id="KW-1133">Transmembrane helix</keyword>
<evidence type="ECO:0000259" key="7">
    <source>
        <dbReference type="PROSITE" id="PS52015"/>
    </source>
</evidence>
<evidence type="ECO:0000313" key="8">
    <source>
        <dbReference type="EMBL" id="KMO30652.1"/>
    </source>
</evidence>
<gene>
    <name evidence="8" type="ORF">VP06_21200</name>
</gene>
<evidence type="ECO:0000256" key="6">
    <source>
        <dbReference type="SAM" id="Phobius"/>
    </source>
</evidence>
<evidence type="ECO:0000256" key="5">
    <source>
        <dbReference type="SAM" id="MobiDB-lite"/>
    </source>
</evidence>
<organism evidence="8 9">
    <name type="scientific">Methylobacterium aquaticum</name>
    <dbReference type="NCBI Taxonomy" id="270351"/>
    <lineage>
        <taxon>Bacteria</taxon>
        <taxon>Pseudomonadati</taxon>
        <taxon>Pseudomonadota</taxon>
        <taxon>Alphaproteobacteria</taxon>
        <taxon>Hyphomicrobiales</taxon>
        <taxon>Methylobacteriaceae</taxon>
        <taxon>Methylobacterium</taxon>
    </lineage>
</organism>
<comment type="subcellular location">
    <subcellularLocation>
        <location evidence="1">Membrane</location>
        <topology evidence="1">Single-pass membrane protein</topology>
    </subcellularLocation>
</comment>
<feature type="compositionally biased region" description="Low complexity" evidence="5">
    <location>
        <begin position="257"/>
        <end position="266"/>
    </location>
</feature>
<dbReference type="InterPro" id="IPR006260">
    <property type="entry name" value="TonB/TolA_C"/>
</dbReference>
<accession>A0A0J6SAB6</accession>
<feature type="compositionally biased region" description="Basic and acidic residues" evidence="5">
    <location>
        <begin position="212"/>
        <end position="253"/>
    </location>
</feature>
<evidence type="ECO:0000256" key="4">
    <source>
        <dbReference type="ARBA" id="ARBA00023136"/>
    </source>
</evidence>
<dbReference type="Gene3D" id="3.30.1150.10">
    <property type="match status" value="1"/>
</dbReference>
<dbReference type="PROSITE" id="PS52015">
    <property type="entry name" value="TONB_CTD"/>
    <property type="match status" value="1"/>
</dbReference>
<dbReference type="GO" id="GO:0055085">
    <property type="term" value="P:transmembrane transport"/>
    <property type="evidence" value="ECO:0007669"/>
    <property type="project" value="InterPro"/>
</dbReference>
<comment type="caution">
    <text evidence="8">The sequence shown here is derived from an EMBL/GenBank/DDBJ whole genome shotgun (WGS) entry which is preliminary data.</text>
</comment>
<keyword evidence="2 6" id="KW-0812">Transmembrane</keyword>
<reference evidence="8 9" key="1">
    <citation type="submission" date="2015-03" db="EMBL/GenBank/DDBJ databases">
        <title>Genome sequencing of Methylobacterium aquaticum DSM16371 type strain.</title>
        <authorList>
            <person name="Chaudhry V."/>
            <person name="Patil P.B."/>
        </authorList>
    </citation>
    <scope>NUCLEOTIDE SEQUENCE [LARGE SCALE GENOMIC DNA]</scope>
    <source>
        <strain evidence="8 9">DSM 16371</strain>
    </source>
</reference>
<feature type="compositionally biased region" description="Pro residues" evidence="5">
    <location>
        <begin position="188"/>
        <end position="211"/>
    </location>
</feature>
<feature type="region of interest" description="Disordered" evidence="5">
    <location>
        <begin position="72"/>
        <end position="119"/>
    </location>
</feature>
<feature type="transmembrane region" description="Helical" evidence="6">
    <location>
        <begin position="20"/>
        <end position="40"/>
    </location>
</feature>
<protein>
    <recommendedName>
        <fullName evidence="7">TonB C-terminal domain-containing protein</fullName>
    </recommendedName>
</protein>
<dbReference type="EMBL" id="LABX01000168">
    <property type="protein sequence ID" value="KMO30652.1"/>
    <property type="molecule type" value="Genomic_DNA"/>
</dbReference>
<evidence type="ECO:0000256" key="2">
    <source>
        <dbReference type="ARBA" id="ARBA00022692"/>
    </source>
</evidence>
<evidence type="ECO:0000256" key="3">
    <source>
        <dbReference type="ARBA" id="ARBA00022989"/>
    </source>
</evidence>
<dbReference type="Proteomes" id="UP000035929">
    <property type="component" value="Unassembled WGS sequence"/>
</dbReference>
<evidence type="ECO:0000256" key="1">
    <source>
        <dbReference type="ARBA" id="ARBA00004167"/>
    </source>
</evidence>
<sequence length="362" mass="37576">MSHTVTTDAPEPREPGTGLGLAFLVALALHAGGLFALTYWRGPPAPPGENEIAIDLAPDLAAVDVPNQAQDVDIAPTPTDVTEPKTVPTAEPPADTVPVETMPPPETKAEEVPQETPVEQMPAERTLVEQVPAELVPAEQVPAETVPMETPPEAMQAVQEPEEQVVTSTNQDAPAAVVAKPVEEPKPLLQPVPKPVAKPTPKPVPKPVPKPKPVERQKPIEKPVEARKPPPKPVRDVKREAEKAAERRLEAARQRRAAASASQMNQGGASAAASANAARAWGAMVRGVIQSRARAVGGASGTATVRFTVSRSGRVLGASLAGSSGNGSLDAAAVAAASGSLPPAPAEFTGAQQSFTLPVRFN</sequence>
<proteinExistence type="predicted"/>
<dbReference type="OrthoDB" id="8005137at2"/>
<dbReference type="SUPFAM" id="SSF74653">
    <property type="entry name" value="TolA/TonB C-terminal domain"/>
    <property type="match status" value="1"/>
</dbReference>